<dbReference type="PROSITE" id="PS50999">
    <property type="entry name" value="COX2_TM"/>
    <property type="match status" value="1"/>
</dbReference>
<comment type="catalytic activity">
    <reaction evidence="13 15">
        <text>4 Fe(II)-[cytochrome c] + O2 + 8 H(+)(in) = 4 Fe(III)-[cytochrome c] + 2 H2O + 4 H(+)(out)</text>
        <dbReference type="Rhea" id="RHEA:11436"/>
        <dbReference type="Rhea" id="RHEA-COMP:10350"/>
        <dbReference type="Rhea" id="RHEA-COMP:14399"/>
        <dbReference type="ChEBI" id="CHEBI:15377"/>
        <dbReference type="ChEBI" id="CHEBI:15378"/>
        <dbReference type="ChEBI" id="CHEBI:15379"/>
        <dbReference type="ChEBI" id="CHEBI:29033"/>
        <dbReference type="ChEBI" id="CHEBI:29034"/>
        <dbReference type="EC" id="7.1.1.9"/>
    </reaction>
</comment>
<evidence type="ECO:0000256" key="11">
    <source>
        <dbReference type="ARBA" id="ARBA00023136"/>
    </source>
</evidence>
<evidence type="ECO:0000313" key="19">
    <source>
        <dbReference type="EMBL" id="GGX64545.1"/>
    </source>
</evidence>
<keyword evidence="10 15" id="KW-0186">Copper</keyword>
<dbReference type="Gene3D" id="2.60.40.420">
    <property type="entry name" value="Cupredoxins - blue copper proteins"/>
    <property type="match status" value="1"/>
</dbReference>
<comment type="cofactor">
    <cofactor evidence="15">
        <name>Cu cation</name>
        <dbReference type="ChEBI" id="CHEBI:23378"/>
    </cofactor>
    <text evidence="15">Binds a copper A center.</text>
</comment>
<feature type="domain" description="Cytochrome oxidase subunit II transmembrane region profile" evidence="18">
    <location>
        <begin position="40"/>
        <end position="135"/>
    </location>
</feature>
<dbReference type="PROSITE" id="PS50857">
    <property type="entry name" value="COX2_CUA"/>
    <property type="match status" value="1"/>
</dbReference>
<evidence type="ECO:0000256" key="16">
    <source>
        <dbReference type="SAM" id="Phobius"/>
    </source>
</evidence>
<evidence type="ECO:0000256" key="1">
    <source>
        <dbReference type="ARBA" id="ARBA00004141"/>
    </source>
</evidence>
<evidence type="ECO:0000256" key="10">
    <source>
        <dbReference type="ARBA" id="ARBA00023008"/>
    </source>
</evidence>
<dbReference type="GO" id="GO:0042773">
    <property type="term" value="P:ATP synthesis coupled electron transport"/>
    <property type="evidence" value="ECO:0007669"/>
    <property type="project" value="TreeGrafter"/>
</dbReference>
<dbReference type="Proteomes" id="UP000600865">
    <property type="component" value="Unassembled WGS sequence"/>
</dbReference>
<dbReference type="RefSeq" id="WP_189583092.1">
    <property type="nucleotide sequence ID" value="NZ_BMYV01000001.1"/>
</dbReference>
<dbReference type="NCBIfam" id="TIGR02866">
    <property type="entry name" value="CoxB"/>
    <property type="match status" value="1"/>
</dbReference>
<accession>A0A918KK00</accession>
<protein>
    <recommendedName>
        <fullName evidence="15">Cytochrome c oxidase subunit 2</fullName>
        <ecNumber evidence="15">7.1.1.9</ecNumber>
    </recommendedName>
</protein>
<dbReference type="GO" id="GO:0005507">
    <property type="term" value="F:copper ion binding"/>
    <property type="evidence" value="ECO:0007669"/>
    <property type="project" value="InterPro"/>
</dbReference>
<sequence length="298" mass="32805">MKSPRNNTTIIAAVLAVLIALVTFIGLVTIGLGGERGMGMPADGGYFLQDAATPVMEDLTTVHNMVFYWISGITAFVMALMVFIMIRFREKANPVPSKTTHNTAIEVVWTIAPVLILLFIAVPSMQLLYFQDKLPETEMTVKAVGNTWNWSYTYPDLENIDEIISNPLDEIQAKAQGKPFLLGTDAQLVVPVDTNVKVLVTSINNMHSWTVPSFGIKMDAVPGIINETWFRATREGVFYGQCSEICGIKHYYMPIEVNVVSKAEYARWVANDGAFTTSVAQINTDNTLIGSGQTAAQK</sequence>
<proteinExistence type="inferred from homology"/>
<feature type="transmembrane region" description="Helical" evidence="16">
    <location>
        <begin position="12"/>
        <end position="32"/>
    </location>
</feature>
<keyword evidence="7" id="KW-1278">Translocase</keyword>
<dbReference type="PANTHER" id="PTHR22888:SF9">
    <property type="entry name" value="CYTOCHROME C OXIDASE SUBUNIT 2"/>
    <property type="match status" value="1"/>
</dbReference>
<evidence type="ECO:0000256" key="2">
    <source>
        <dbReference type="ARBA" id="ARBA00007866"/>
    </source>
</evidence>
<comment type="subcellular location">
    <subcellularLocation>
        <location evidence="14">Cell membrane</location>
        <topology evidence="14">Multi-pass membrane protein</topology>
    </subcellularLocation>
    <subcellularLocation>
        <location evidence="1">Membrane</location>
        <topology evidence="1">Multi-pass membrane protein</topology>
    </subcellularLocation>
</comment>
<keyword evidence="20" id="KW-1185">Reference proteome</keyword>
<keyword evidence="3 14" id="KW-0813">Transport</keyword>
<name>A0A918KK00_9PROT</name>
<evidence type="ECO:0000256" key="8">
    <source>
        <dbReference type="ARBA" id="ARBA00022982"/>
    </source>
</evidence>
<evidence type="ECO:0000259" key="18">
    <source>
        <dbReference type="PROSITE" id="PS50999"/>
    </source>
</evidence>
<dbReference type="InterPro" id="IPR002429">
    <property type="entry name" value="CcO_II-like_C"/>
</dbReference>
<dbReference type="GO" id="GO:0016491">
    <property type="term" value="F:oxidoreductase activity"/>
    <property type="evidence" value="ECO:0007669"/>
    <property type="project" value="InterPro"/>
</dbReference>
<evidence type="ECO:0000256" key="12">
    <source>
        <dbReference type="ARBA" id="ARBA00024688"/>
    </source>
</evidence>
<evidence type="ECO:0000256" key="7">
    <source>
        <dbReference type="ARBA" id="ARBA00022967"/>
    </source>
</evidence>
<dbReference type="InterPro" id="IPR036257">
    <property type="entry name" value="Cyt_c_oxidase_su2_TM_sf"/>
</dbReference>
<dbReference type="PANTHER" id="PTHR22888">
    <property type="entry name" value="CYTOCHROME C OXIDASE, SUBUNIT II"/>
    <property type="match status" value="1"/>
</dbReference>
<keyword evidence="9 16" id="KW-1133">Transmembrane helix</keyword>
<evidence type="ECO:0000256" key="14">
    <source>
        <dbReference type="RuleBase" id="RU000456"/>
    </source>
</evidence>
<feature type="transmembrane region" description="Helical" evidence="16">
    <location>
        <begin position="107"/>
        <end position="130"/>
    </location>
</feature>
<keyword evidence="11 16" id="KW-0472">Membrane</keyword>
<dbReference type="EC" id="7.1.1.9" evidence="15"/>
<dbReference type="InterPro" id="IPR011759">
    <property type="entry name" value="Cyt_c_oxidase_su2_TM_dom"/>
</dbReference>
<evidence type="ECO:0000256" key="6">
    <source>
        <dbReference type="ARBA" id="ARBA00022723"/>
    </source>
</evidence>
<keyword evidence="6 15" id="KW-0479">Metal-binding</keyword>
<dbReference type="InterPro" id="IPR008972">
    <property type="entry name" value="Cupredoxin"/>
</dbReference>
<organism evidence="19 20">
    <name type="scientific">Litorimonas cladophorae</name>
    <dbReference type="NCBI Taxonomy" id="1220491"/>
    <lineage>
        <taxon>Bacteria</taxon>
        <taxon>Pseudomonadati</taxon>
        <taxon>Pseudomonadota</taxon>
        <taxon>Alphaproteobacteria</taxon>
        <taxon>Maricaulales</taxon>
        <taxon>Robiginitomaculaceae</taxon>
    </lineage>
</organism>
<comment type="similarity">
    <text evidence="2 14">Belongs to the cytochrome c oxidase subunit 2 family.</text>
</comment>
<gene>
    <name evidence="19" type="primary">coxB</name>
    <name evidence="19" type="ORF">GCM10011309_13430</name>
</gene>
<reference evidence="19 20" key="1">
    <citation type="journal article" date="2014" name="Int. J. Syst. Evol. Microbiol.">
        <title>Complete genome sequence of Corynebacterium casei LMG S-19264T (=DSM 44701T), isolated from a smear-ripened cheese.</title>
        <authorList>
            <consortium name="US DOE Joint Genome Institute (JGI-PGF)"/>
            <person name="Walter F."/>
            <person name="Albersmeier A."/>
            <person name="Kalinowski J."/>
            <person name="Ruckert C."/>
        </authorList>
    </citation>
    <scope>NUCLEOTIDE SEQUENCE [LARGE SCALE GENOMIC DNA]</scope>
    <source>
        <strain evidence="19 20">KCTC 23968</strain>
    </source>
</reference>
<feature type="domain" description="Cytochrome oxidase subunit II copper A binding" evidence="17">
    <location>
        <begin position="136"/>
        <end position="271"/>
    </location>
</feature>
<evidence type="ECO:0000313" key="20">
    <source>
        <dbReference type="Proteomes" id="UP000600865"/>
    </source>
</evidence>
<evidence type="ECO:0000256" key="15">
    <source>
        <dbReference type="RuleBase" id="RU004024"/>
    </source>
</evidence>
<keyword evidence="8 14" id="KW-0249">Electron transport</keyword>
<dbReference type="Pfam" id="PF00116">
    <property type="entry name" value="COX2"/>
    <property type="match status" value="1"/>
</dbReference>
<dbReference type="GO" id="GO:0005886">
    <property type="term" value="C:plasma membrane"/>
    <property type="evidence" value="ECO:0007669"/>
    <property type="project" value="UniProtKB-SubCell"/>
</dbReference>
<dbReference type="GO" id="GO:0004129">
    <property type="term" value="F:cytochrome-c oxidase activity"/>
    <property type="evidence" value="ECO:0007669"/>
    <property type="project" value="UniProtKB-EC"/>
</dbReference>
<evidence type="ECO:0000256" key="4">
    <source>
        <dbReference type="ARBA" id="ARBA00022660"/>
    </source>
</evidence>
<dbReference type="PRINTS" id="PR01166">
    <property type="entry name" value="CYCOXIDASEII"/>
</dbReference>
<keyword evidence="5 14" id="KW-0812">Transmembrane</keyword>
<dbReference type="AlphaFoldDB" id="A0A918KK00"/>
<keyword evidence="4 14" id="KW-0679">Respiratory chain</keyword>
<dbReference type="Pfam" id="PF02790">
    <property type="entry name" value="COX2_TM"/>
    <property type="match status" value="1"/>
</dbReference>
<evidence type="ECO:0000256" key="3">
    <source>
        <dbReference type="ARBA" id="ARBA00022448"/>
    </source>
</evidence>
<comment type="function">
    <text evidence="12 15">Subunits I and II form the functional core of the enzyme complex. Electrons originating in cytochrome c are transferred via heme a and Cu(A) to the binuclear center formed by heme a3 and Cu(B).</text>
</comment>
<evidence type="ECO:0000256" key="5">
    <source>
        <dbReference type="ARBA" id="ARBA00022692"/>
    </source>
</evidence>
<dbReference type="SUPFAM" id="SSF81464">
    <property type="entry name" value="Cytochrome c oxidase subunit II-like, transmembrane region"/>
    <property type="match status" value="1"/>
</dbReference>
<dbReference type="EMBL" id="BMYV01000001">
    <property type="protein sequence ID" value="GGX64545.1"/>
    <property type="molecule type" value="Genomic_DNA"/>
</dbReference>
<evidence type="ECO:0000256" key="13">
    <source>
        <dbReference type="ARBA" id="ARBA00047816"/>
    </source>
</evidence>
<evidence type="ECO:0000259" key="17">
    <source>
        <dbReference type="PROSITE" id="PS50857"/>
    </source>
</evidence>
<dbReference type="SUPFAM" id="SSF49503">
    <property type="entry name" value="Cupredoxins"/>
    <property type="match status" value="1"/>
</dbReference>
<dbReference type="Gene3D" id="1.10.287.90">
    <property type="match status" value="1"/>
</dbReference>
<evidence type="ECO:0000256" key="9">
    <source>
        <dbReference type="ARBA" id="ARBA00022989"/>
    </source>
</evidence>
<dbReference type="InterPro" id="IPR045187">
    <property type="entry name" value="CcO_II"/>
</dbReference>
<comment type="caution">
    <text evidence="19">The sequence shown here is derived from an EMBL/GenBank/DDBJ whole genome shotgun (WGS) entry which is preliminary data.</text>
</comment>
<dbReference type="InterPro" id="IPR014222">
    <property type="entry name" value="Cyt_c_oxidase_su2"/>
</dbReference>
<feature type="transmembrane region" description="Helical" evidence="16">
    <location>
        <begin position="66"/>
        <end position="86"/>
    </location>
</feature>